<dbReference type="GO" id="GO:0044210">
    <property type="term" value="P:'de novo' CTP biosynthetic process"/>
    <property type="evidence" value="ECO:0007669"/>
    <property type="project" value="UniProtKB-UniRule"/>
</dbReference>
<comment type="function">
    <text evidence="11">Catalyzes the reversible phosphorylation of UMP to UDP.</text>
</comment>
<evidence type="ECO:0000256" key="4">
    <source>
        <dbReference type="ARBA" id="ARBA00022490"/>
    </source>
</evidence>
<feature type="binding site" evidence="11">
    <location>
        <begin position="137"/>
        <end position="144"/>
    </location>
    <ligand>
        <name>UMP</name>
        <dbReference type="ChEBI" id="CHEBI:57865"/>
    </ligand>
</feature>
<dbReference type="HAMAP" id="MF_01220_B">
    <property type="entry name" value="PyrH_B"/>
    <property type="match status" value="1"/>
</dbReference>
<keyword evidence="7 11" id="KW-0418">Kinase</keyword>
<keyword evidence="9 11" id="KW-0665">Pyrimidine biosynthesis</keyword>
<reference evidence="14" key="1">
    <citation type="submission" date="2011-04" db="EMBL/GenBank/DDBJ databases">
        <title>The complete genome of Thermodesulfatator indicus DSM 15286.</title>
        <authorList>
            <person name="Lucas S."/>
            <person name="Copeland A."/>
            <person name="Lapidus A."/>
            <person name="Bruce D."/>
            <person name="Goodwin L."/>
            <person name="Pitluck S."/>
            <person name="Peters L."/>
            <person name="Kyrpides N."/>
            <person name="Mavromatis K."/>
            <person name="Pagani I."/>
            <person name="Ivanova N."/>
            <person name="Saunders L."/>
            <person name="Detter J.C."/>
            <person name="Tapia R."/>
            <person name="Han C."/>
            <person name="Land M."/>
            <person name="Hauser L."/>
            <person name="Markowitz V."/>
            <person name="Cheng J.-F."/>
            <person name="Hugenholtz P."/>
            <person name="Woyke T."/>
            <person name="Wu D."/>
            <person name="Spring S."/>
            <person name="Schroeder M."/>
            <person name="Brambilla E."/>
            <person name="Klenk H.-P."/>
            <person name="Eisen J.A."/>
        </authorList>
    </citation>
    <scope>NUCLEOTIDE SEQUENCE [LARGE SCALE GENOMIC DNA]</scope>
    <source>
        <strain evidence="14">DSM 15286 / JCM 11887 / CIR29812</strain>
    </source>
</reference>
<dbReference type="SUPFAM" id="SSF53633">
    <property type="entry name" value="Carbamate kinase-like"/>
    <property type="match status" value="1"/>
</dbReference>
<evidence type="ECO:0000256" key="2">
    <source>
        <dbReference type="ARBA" id="ARBA00004791"/>
    </source>
</evidence>
<comment type="subunit">
    <text evidence="11">Homohexamer.</text>
</comment>
<evidence type="ECO:0000256" key="7">
    <source>
        <dbReference type="ARBA" id="ARBA00022777"/>
    </source>
</evidence>
<feature type="binding site" evidence="11">
    <location>
        <position position="170"/>
    </location>
    <ligand>
        <name>ATP</name>
        <dbReference type="ChEBI" id="CHEBI:30616"/>
    </ligand>
</feature>
<evidence type="ECO:0000256" key="9">
    <source>
        <dbReference type="ARBA" id="ARBA00022975"/>
    </source>
</evidence>
<comment type="catalytic activity">
    <reaction evidence="10 11">
        <text>UMP + ATP = UDP + ADP</text>
        <dbReference type="Rhea" id="RHEA:24400"/>
        <dbReference type="ChEBI" id="CHEBI:30616"/>
        <dbReference type="ChEBI" id="CHEBI:57865"/>
        <dbReference type="ChEBI" id="CHEBI:58223"/>
        <dbReference type="ChEBI" id="CHEBI:456216"/>
        <dbReference type="EC" id="2.7.4.22"/>
    </reaction>
</comment>
<dbReference type="NCBIfam" id="TIGR02075">
    <property type="entry name" value="pyrH_bact"/>
    <property type="match status" value="1"/>
</dbReference>
<dbReference type="PANTHER" id="PTHR42833:SF4">
    <property type="entry name" value="URIDYLATE KINASE PUMPKIN, CHLOROPLASTIC"/>
    <property type="match status" value="1"/>
</dbReference>
<dbReference type="InterPro" id="IPR011817">
    <property type="entry name" value="Uridylate_kinase"/>
</dbReference>
<keyword evidence="4 11" id="KW-0963">Cytoplasm</keyword>
<feature type="binding site" evidence="11">
    <location>
        <begin position="14"/>
        <end position="17"/>
    </location>
    <ligand>
        <name>ATP</name>
        <dbReference type="ChEBI" id="CHEBI:30616"/>
    </ligand>
</feature>
<dbReference type="PIRSF" id="PIRSF005650">
    <property type="entry name" value="Uridylate_kin"/>
    <property type="match status" value="1"/>
</dbReference>
<comment type="subcellular location">
    <subcellularLocation>
        <location evidence="1 11">Cytoplasm</location>
    </subcellularLocation>
</comment>
<keyword evidence="6 11" id="KW-0547">Nucleotide-binding</keyword>
<reference evidence="13 14" key="2">
    <citation type="journal article" date="2012" name="Stand. Genomic Sci.">
        <title>Complete genome sequence of the thermophilic sulfate-reducing ocean bacterium Thermodesulfatator indicus type strain (CIR29812(T)).</title>
        <authorList>
            <person name="Anderson I."/>
            <person name="Saunders E."/>
            <person name="Lapidus A."/>
            <person name="Nolan M."/>
            <person name="Lucas S."/>
            <person name="Tice H."/>
            <person name="Del Rio T.G."/>
            <person name="Cheng J.F."/>
            <person name="Han C."/>
            <person name="Tapia R."/>
            <person name="Goodwin L.A."/>
            <person name="Pitluck S."/>
            <person name="Liolios K."/>
            <person name="Mavromatis K."/>
            <person name="Pagani I."/>
            <person name="Ivanova N."/>
            <person name="Mikhailova N."/>
            <person name="Pati A."/>
            <person name="Chen A."/>
            <person name="Palaniappan K."/>
            <person name="Land M."/>
            <person name="Hauser L."/>
            <person name="Jeffries C.D."/>
            <person name="Chang Y.J."/>
            <person name="Brambilla E.M."/>
            <person name="Rohde M."/>
            <person name="Spring S."/>
            <person name="Goker M."/>
            <person name="Detter J.C."/>
            <person name="Woyke T."/>
            <person name="Bristow J."/>
            <person name="Eisen J.A."/>
            <person name="Markowitz V."/>
            <person name="Hugenholtz P."/>
            <person name="Kyrpides N.C."/>
            <person name="Klenk H.P."/>
        </authorList>
    </citation>
    <scope>NUCLEOTIDE SEQUENCE [LARGE SCALE GENOMIC DNA]</scope>
    <source>
        <strain evidence="14">DSM 15286 / JCM 11887 / CIR29812</strain>
    </source>
</reference>
<gene>
    <name evidence="11" type="primary">pyrH</name>
    <name evidence="13" type="ordered locus">Thein_2093</name>
</gene>
<feature type="binding site" evidence="11">
    <location>
        <position position="57"/>
    </location>
    <ligand>
        <name>ATP</name>
        <dbReference type="ChEBI" id="CHEBI:30616"/>
    </ligand>
</feature>
<accession>F8ADC6</accession>
<dbReference type="RefSeq" id="WP_013908680.1">
    <property type="nucleotide sequence ID" value="NC_015681.1"/>
</dbReference>
<feature type="binding site" evidence="11">
    <location>
        <position position="164"/>
    </location>
    <ligand>
        <name>ATP</name>
        <dbReference type="ChEBI" id="CHEBI:30616"/>
    </ligand>
</feature>
<dbReference type="OrthoDB" id="9807458at2"/>
<evidence type="ECO:0000256" key="10">
    <source>
        <dbReference type="ARBA" id="ARBA00047767"/>
    </source>
</evidence>
<dbReference type="GO" id="GO:0006225">
    <property type="term" value="P:UDP biosynthetic process"/>
    <property type="evidence" value="ECO:0007669"/>
    <property type="project" value="TreeGrafter"/>
</dbReference>
<evidence type="ECO:0000256" key="11">
    <source>
        <dbReference type="HAMAP-Rule" id="MF_01220"/>
    </source>
</evidence>
<evidence type="ECO:0000256" key="3">
    <source>
        <dbReference type="ARBA" id="ARBA00007614"/>
    </source>
</evidence>
<dbReference type="InterPro" id="IPR001048">
    <property type="entry name" value="Asp/Glu/Uridylate_kinase"/>
</dbReference>
<comment type="caution">
    <text evidence="11">Lacks conserved residue(s) required for the propagation of feature annotation.</text>
</comment>
<evidence type="ECO:0000256" key="8">
    <source>
        <dbReference type="ARBA" id="ARBA00022840"/>
    </source>
</evidence>
<dbReference type="KEGG" id="tid:Thein_2093"/>
<keyword evidence="14" id="KW-1185">Reference proteome</keyword>
<feature type="binding site" evidence="11">
    <location>
        <position position="76"/>
    </location>
    <ligand>
        <name>UMP</name>
        <dbReference type="ChEBI" id="CHEBI:57865"/>
    </ligand>
</feature>
<dbReference type="UniPathway" id="UPA00159">
    <property type="reaction ID" value="UER00275"/>
</dbReference>
<dbReference type="CDD" id="cd04254">
    <property type="entry name" value="AAK_UMPK-PyrH-Ec"/>
    <property type="match status" value="1"/>
</dbReference>
<dbReference type="GO" id="GO:0005524">
    <property type="term" value="F:ATP binding"/>
    <property type="evidence" value="ECO:0007669"/>
    <property type="project" value="UniProtKB-KW"/>
</dbReference>
<dbReference type="eggNOG" id="COG0528">
    <property type="taxonomic scope" value="Bacteria"/>
</dbReference>
<dbReference type="STRING" id="667014.Thein_2093"/>
<keyword evidence="8 11" id="KW-0067">ATP-binding</keyword>
<organism evidence="13 14">
    <name type="scientific">Thermodesulfatator indicus (strain DSM 15286 / JCM 11887 / CIR29812)</name>
    <dbReference type="NCBI Taxonomy" id="667014"/>
    <lineage>
        <taxon>Bacteria</taxon>
        <taxon>Pseudomonadati</taxon>
        <taxon>Thermodesulfobacteriota</taxon>
        <taxon>Thermodesulfobacteria</taxon>
        <taxon>Thermodesulfobacteriales</taxon>
        <taxon>Thermodesulfatatoraceae</taxon>
        <taxon>Thermodesulfatator</taxon>
    </lineage>
</organism>
<dbReference type="PaxDb" id="667014-Thein_2093"/>
<dbReference type="Pfam" id="PF00696">
    <property type="entry name" value="AA_kinase"/>
    <property type="match status" value="1"/>
</dbReference>
<dbReference type="Proteomes" id="UP000006793">
    <property type="component" value="Chromosome"/>
</dbReference>
<dbReference type="EC" id="2.7.4.22" evidence="11"/>
<dbReference type="FunCoup" id="F8ADC6">
    <property type="interactions" value="542"/>
</dbReference>
<proteinExistence type="inferred from homology"/>
<feature type="binding site" evidence="11">
    <location>
        <position position="61"/>
    </location>
    <ligand>
        <name>ATP</name>
        <dbReference type="ChEBI" id="CHEBI:30616"/>
    </ligand>
</feature>
<name>F8ADC6_THEID</name>
<evidence type="ECO:0000256" key="1">
    <source>
        <dbReference type="ARBA" id="ARBA00004496"/>
    </source>
</evidence>
<evidence type="ECO:0000313" key="14">
    <source>
        <dbReference type="Proteomes" id="UP000006793"/>
    </source>
</evidence>
<dbReference type="GO" id="GO:0033862">
    <property type="term" value="F:UMP kinase activity"/>
    <property type="evidence" value="ECO:0007669"/>
    <property type="project" value="UniProtKB-EC"/>
</dbReference>
<feature type="domain" description="Aspartate/glutamate/uridylate kinase" evidence="12">
    <location>
        <begin position="10"/>
        <end position="218"/>
    </location>
</feature>
<feature type="binding site" evidence="11">
    <location>
        <position position="173"/>
    </location>
    <ligand>
        <name>ATP</name>
        <dbReference type="ChEBI" id="CHEBI:30616"/>
    </ligand>
</feature>
<feature type="binding site" evidence="11">
    <location>
        <position position="56"/>
    </location>
    <ligand>
        <name>UMP</name>
        <dbReference type="ChEBI" id="CHEBI:57865"/>
    </ligand>
</feature>
<evidence type="ECO:0000313" key="13">
    <source>
        <dbReference type="EMBL" id="AEH45941.1"/>
    </source>
</evidence>
<evidence type="ECO:0000256" key="5">
    <source>
        <dbReference type="ARBA" id="ARBA00022679"/>
    </source>
</evidence>
<dbReference type="EMBL" id="CP002683">
    <property type="protein sequence ID" value="AEH45941.1"/>
    <property type="molecule type" value="Genomic_DNA"/>
</dbReference>
<evidence type="ECO:0000256" key="6">
    <source>
        <dbReference type="ARBA" id="ARBA00022741"/>
    </source>
</evidence>
<dbReference type="PANTHER" id="PTHR42833">
    <property type="entry name" value="URIDYLATE KINASE"/>
    <property type="match status" value="1"/>
</dbReference>
<dbReference type="Gene3D" id="3.40.1160.10">
    <property type="entry name" value="Acetylglutamate kinase-like"/>
    <property type="match status" value="1"/>
</dbReference>
<dbReference type="GO" id="GO:0005737">
    <property type="term" value="C:cytoplasm"/>
    <property type="evidence" value="ECO:0007669"/>
    <property type="project" value="UniProtKB-SubCell"/>
</dbReference>
<dbReference type="InterPro" id="IPR015963">
    <property type="entry name" value="Uridylate_kinase_bac"/>
</dbReference>
<dbReference type="PATRIC" id="fig|667014.3.peg.2152"/>
<dbReference type="AlphaFoldDB" id="F8ADC6"/>
<keyword evidence="5 11" id="KW-0808">Transferase</keyword>
<comment type="similarity">
    <text evidence="3 11">Belongs to the UMP kinase family.</text>
</comment>
<evidence type="ECO:0000259" key="12">
    <source>
        <dbReference type="Pfam" id="PF00696"/>
    </source>
</evidence>
<dbReference type="FunFam" id="3.40.1160.10:FF:000001">
    <property type="entry name" value="Uridylate kinase"/>
    <property type="match status" value="1"/>
</dbReference>
<dbReference type="InterPro" id="IPR036393">
    <property type="entry name" value="AceGlu_kinase-like_sf"/>
</dbReference>
<dbReference type="InParanoid" id="F8ADC6"/>
<comment type="activity regulation">
    <text evidence="11">Inhibited by UTP.</text>
</comment>
<comment type="pathway">
    <text evidence="2 11">Pyrimidine metabolism; CTP biosynthesis via de novo pathway; UDP from UMP (UMPK route): step 1/1.</text>
</comment>
<protein>
    <recommendedName>
        <fullName evidence="11">Uridylate kinase</fullName>
        <shortName evidence="11">UK</shortName>
        <ecNumber evidence="11">2.7.4.22</ecNumber>
    </recommendedName>
    <alternativeName>
        <fullName evidence="11">Uridine monophosphate kinase</fullName>
        <shortName evidence="11">UMP kinase</shortName>
        <shortName evidence="11">UMPK</shortName>
    </alternativeName>
</protein>
<dbReference type="HOGENOM" id="CLU_033861_0_0_0"/>
<sequence>MAEEVPRYRRVLLKLSGEALMGPAAYGIDPSVLTFISKEIAALRRLKVETGIVIGGGNIFRGLAGVAQGFDRVRADQMGMLATVLNAIALAEGLQKHGVPTKVLSAYEIRSVVEPFVREKALSYLEEGYFVVFAAGTGNPYFTTDTAAILRALEIKAEIVFKATKVDGVYSADPVKDPSAKKFNFLTYEEVLEKNLRVMDLTAITLARDNNLPLMVFNMQEPGNILKAVLGQKVGTLVGGGA</sequence>